<dbReference type="OrthoDB" id="6823797at2"/>
<evidence type="ECO:0000256" key="1">
    <source>
        <dbReference type="ARBA" id="ARBA00006484"/>
    </source>
</evidence>
<organism evidence="3 4">
    <name type="scientific">Trinickia violacea</name>
    <dbReference type="NCBI Taxonomy" id="2571746"/>
    <lineage>
        <taxon>Bacteria</taxon>
        <taxon>Pseudomonadati</taxon>
        <taxon>Pseudomonadota</taxon>
        <taxon>Betaproteobacteria</taxon>
        <taxon>Burkholderiales</taxon>
        <taxon>Burkholderiaceae</taxon>
        <taxon>Trinickia</taxon>
    </lineage>
</organism>
<dbReference type="RefSeq" id="WP_137337033.1">
    <property type="nucleotide sequence ID" value="NZ_CP040078.1"/>
</dbReference>
<gene>
    <name evidence="3" type="ORF">FAZ95_35450</name>
</gene>
<dbReference type="CDD" id="cd05233">
    <property type="entry name" value="SDR_c"/>
    <property type="match status" value="1"/>
</dbReference>
<dbReference type="Gene3D" id="3.40.50.720">
    <property type="entry name" value="NAD(P)-binding Rossmann-like Domain"/>
    <property type="match status" value="1"/>
</dbReference>
<dbReference type="KEGG" id="tvl:FAZ95_35450"/>
<dbReference type="PROSITE" id="PS00061">
    <property type="entry name" value="ADH_SHORT"/>
    <property type="match status" value="1"/>
</dbReference>
<dbReference type="InterPro" id="IPR020904">
    <property type="entry name" value="Sc_DH/Rdtase_CS"/>
</dbReference>
<dbReference type="PRINTS" id="PR00081">
    <property type="entry name" value="GDHRDH"/>
</dbReference>
<dbReference type="SUPFAM" id="SSF51735">
    <property type="entry name" value="NAD(P)-binding Rossmann-fold domains"/>
    <property type="match status" value="1"/>
</dbReference>
<evidence type="ECO:0000313" key="3">
    <source>
        <dbReference type="EMBL" id="QCP54265.1"/>
    </source>
</evidence>
<dbReference type="InterPro" id="IPR036291">
    <property type="entry name" value="NAD(P)-bd_dom_sf"/>
</dbReference>
<protein>
    <submittedName>
        <fullName evidence="3">SDR family oxidoreductase</fullName>
    </submittedName>
</protein>
<reference evidence="3 4" key="1">
    <citation type="submission" date="2019-05" db="EMBL/GenBank/DDBJ databases">
        <title>Burkholderia sp. DHOD12, isolated from subtropical forest soil.</title>
        <authorList>
            <person name="Gao Z.-H."/>
            <person name="Qiu L.-H."/>
        </authorList>
    </citation>
    <scope>NUCLEOTIDE SEQUENCE [LARGE SCALE GENOMIC DNA]</scope>
    <source>
        <strain evidence="3 4">DHOD12</strain>
    </source>
</reference>
<dbReference type="InterPro" id="IPR002347">
    <property type="entry name" value="SDR_fam"/>
</dbReference>
<dbReference type="EMBL" id="CP040078">
    <property type="protein sequence ID" value="QCP54265.1"/>
    <property type="molecule type" value="Genomic_DNA"/>
</dbReference>
<keyword evidence="4" id="KW-1185">Reference proteome</keyword>
<dbReference type="Pfam" id="PF00106">
    <property type="entry name" value="adh_short"/>
    <property type="match status" value="1"/>
</dbReference>
<dbReference type="Proteomes" id="UP000298656">
    <property type="component" value="Chromosome 2"/>
</dbReference>
<dbReference type="AlphaFoldDB" id="A0A4P8J1N2"/>
<keyword evidence="2" id="KW-0560">Oxidoreductase</keyword>
<dbReference type="PANTHER" id="PTHR43180:SF66">
    <property type="entry name" value="SHORT-CHAIN DEHYDROGENASE_REDUCTASE FAMILY PROTEIN"/>
    <property type="match status" value="1"/>
</dbReference>
<name>A0A4P8J1N2_9BURK</name>
<sequence length="254" mass="25777">MDLGLAGKTLAVTGGASGIGRACVEAALREGARVAILDSNAELGHALAREHAGAELIFVPADVADERSVAAAIDAVVARFAGIDSLIACAGISGPVGKRVIGIAQDEWDRVMAVNVRGVFLCAKHALPHLEARADATVVLVASDSSLFASAGMSAYCASKAAALMLAKGLSVDHPSVRVNSVCPSVVDTPMSRRDLGLEARGFAGTGIPAIPPADIARHVLFYASPASAPANGTAAVLDFGYAVRSGFPEFAFA</sequence>
<accession>A0A4P8J1N2</accession>
<evidence type="ECO:0000256" key="2">
    <source>
        <dbReference type="ARBA" id="ARBA00023002"/>
    </source>
</evidence>
<dbReference type="GO" id="GO:0016491">
    <property type="term" value="F:oxidoreductase activity"/>
    <property type="evidence" value="ECO:0007669"/>
    <property type="project" value="UniProtKB-KW"/>
</dbReference>
<dbReference type="PANTHER" id="PTHR43180">
    <property type="entry name" value="3-OXOACYL-(ACYL-CARRIER-PROTEIN) REDUCTASE (AFU_ORTHOLOGUE AFUA_6G11210)"/>
    <property type="match status" value="1"/>
</dbReference>
<comment type="similarity">
    <text evidence="1">Belongs to the short-chain dehydrogenases/reductases (SDR) family.</text>
</comment>
<evidence type="ECO:0000313" key="4">
    <source>
        <dbReference type="Proteomes" id="UP000298656"/>
    </source>
</evidence>
<proteinExistence type="inferred from homology"/>
<dbReference type="FunFam" id="3.40.50.720:FF:000084">
    <property type="entry name" value="Short-chain dehydrogenase reductase"/>
    <property type="match status" value="1"/>
</dbReference>